<protein>
    <recommendedName>
        <fullName evidence="4">AMP-dependent synthetase/ligase domain-containing protein</fullName>
    </recommendedName>
</protein>
<dbReference type="Proteomes" id="UP000305921">
    <property type="component" value="Unassembled WGS sequence"/>
</dbReference>
<dbReference type="EMBL" id="VAWE01000001">
    <property type="protein sequence ID" value="TLQ42422.1"/>
    <property type="molecule type" value="Genomic_DNA"/>
</dbReference>
<dbReference type="Gene3D" id="3.40.50.980">
    <property type="match status" value="1"/>
</dbReference>
<feature type="compositionally biased region" description="Basic and acidic residues" evidence="1">
    <location>
        <begin position="55"/>
        <end position="64"/>
    </location>
</feature>
<gene>
    <name evidence="2" type="ORF">FEF34_03630</name>
</gene>
<evidence type="ECO:0000313" key="2">
    <source>
        <dbReference type="EMBL" id="TLQ42422.1"/>
    </source>
</evidence>
<evidence type="ECO:0008006" key="4">
    <source>
        <dbReference type="Google" id="ProtNLM"/>
    </source>
</evidence>
<feature type="region of interest" description="Disordered" evidence="1">
    <location>
        <begin position="125"/>
        <end position="168"/>
    </location>
</feature>
<feature type="compositionally biased region" description="Basic and acidic residues" evidence="1">
    <location>
        <begin position="93"/>
        <end position="103"/>
    </location>
</feature>
<accession>A0A5R9E0C2</accession>
<feature type="region of interest" description="Disordered" evidence="1">
    <location>
        <begin position="50"/>
        <end position="110"/>
    </location>
</feature>
<sequence length="168" mass="18180">MSFVEFLGTTAAGGTVVVPSPDRAKDPRHWAESAVRHGVTVWNSAPALTRRRRSCSVDRADRGRSSTATNTSAGVTPPSSAGRAMPTTIQAPEPKRPRDEMAESRAGGARPVRYVRAPRIRHAAASQQRYWMHGHDDHRTPRRGAAAPLPQPAARALAGAGRPRRGRR</sequence>
<evidence type="ECO:0000256" key="1">
    <source>
        <dbReference type="SAM" id="MobiDB-lite"/>
    </source>
</evidence>
<dbReference type="SUPFAM" id="SSF56801">
    <property type="entry name" value="Acetyl-CoA synthetase-like"/>
    <property type="match status" value="1"/>
</dbReference>
<feature type="compositionally biased region" description="Low complexity" evidence="1">
    <location>
        <begin position="143"/>
        <end position="161"/>
    </location>
</feature>
<feature type="compositionally biased region" description="Polar residues" evidence="1">
    <location>
        <begin position="65"/>
        <end position="79"/>
    </location>
</feature>
<proteinExistence type="predicted"/>
<evidence type="ECO:0000313" key="3">
    <source>
        <dbReference type="Proteomes" id="UP000305921"/>
    </source>
</evidence>
<name>A0A5R9E0C2_9ACTN</name>
<reference evidence="2 3" key="1">
    <citation type="submission" date="2019-05" db="EMBL/GenBank/DDBJ databases">
        <title>Streptomyces marianii sp. nov., a novel marine actinomycete from southern coast of India.</title>
        <authorList>
            <person name="Iniyan A.M."/>
            <person name="Wink J."/>
            <person name="Ramprasad E."/>
            <person name="Ramana C.V."/>
            <person name="Bunk B."/>
            <person name="Sproer C."/>
            <person name="Joseph F.-J.R.S."/>
            <person name="Vincent S.G.P."/>
        </authorList>
    </citation>
    <scope>NUCLEOTIDE SEQUENCE [LARGE SCALE GENOMIC DNA]</scope>
    <source>
        <strain evidence="2 3">ICN19</strain>
    </source>
</reference>
<dbReference type="OrthoDB" id="5478077at2"/>
<dbReference type="AlphaFoldDB" id="A0A5R9E0C2"/>
<comment type="caution">
    <text evidence="2">The sequence shown here is derived from an EMBL/GenBank/DDBJ whole genome shotgun (WGS) entry which is preliminary data.</text>
</comment>
<keyword evidence="3" id="KW-1185">Reference proteome</keyword>
<organism evidence="2 3">
    <name type="scientific">Streptomyces marianii</name>
    <dbReference type="NCBI Taxonomy" id="1817406"/>
    <lineage>
        <taxon>Bacteria</taxon>
        <taxon>Bacillati</taxon>
        <taxon>Actinomycetota</taxon>
        <taxon>Actinomycetes</taxon>
        <taxon>Kitasatosporales</taxon>
        <taxon>Streptomycetaceae</taxon>
        <taxon>Streptomyces</taxon>
    </lineage>
</organism>